<keyword evidence="8" id="KW-1185">Reference proteome</keyword>
<dbReference type="Pfam" id="PF20143">
    <property type="entry name" value="NAD_kinase_C"/>
    <property type="match status" value="1"/>
</dbReference>
<dbReference type="PANTHER" id="PTHR20275">
    <property type="entry name" value="NAD KINASE"/>
    <property type="match status" value="1"/>
</dbReference>
<feature type="binding site" evidence="6">
    <location>
        <begin position="111"/>
        <end position="112"/>
    </location>
    <ligand>
        <name>NAD(+)</name>
        <dbReference type="ChEBI" id="CHEBI:57540"/>
    </ligand>
</feature>
<feature type="binding site" evidence="6">
    <location>
        <position position="149"/>
    </location>
    <ligand>
        <name>NAD(+)</name>
        <dbReference type="ChEBI" id="CHEBI:57540"/>
    </ligand>
</feature>
<evidence type="ECO:0000256" key="2">
    <source>
        <dbReference type="ARBA" id="ARBA00022777"/>
    </source>
</evidence>
<dbReference type="InterPro" id="IPR002504">
    <property type="entry name" value="NADK"/>
</dbReference>
<keyword evidence="3 6" id="KW-0521">NADP</keyword>
<keyword evidence="2 6" id="KW-0418">Kinase</keyword>
<evidence type="ECO:0000256" key="3">
    <source>
        <dbReference type="ARBA" id="ARBA00022857"/>
    </source>
</evidence>
<keyword evidence="6" id="KW-0547">Nucleotide-binding</keyword>
<dbReference type="AlphaFoldDB" id="A0A6L8W6Y1"/>
<dbReference type="SUPFAM" id="SSF111331">
    <property type="entry name" value="NAD kinase/diacylglycerol kinase-like"/>
    <property type="match status" value="1"/>
</dbReference>
<dbReference type="PANTHER" id="PTHR20275:SF0">
    <property type="entry name" value="NAD KINASE"/>
    <property type="match status" value="1"/>
</dbReference>
<dbReference type="GO" id="GO:0051287">
    <property type="term" value="F:NAD binding"/>
    <property type="evidence" value="ECO:0007669"/>
    <property type="project" value="UniProtKB-ARBA"/>
</dbReference>
<dbReference type="InterPro" id="IPR016064">
    <property type="entry name" value="NAD/diacylglycerol_kinase_sf"/>
</dbReference>
<keyword evidence="1 6" id="KW-0808">Transferase</keyword>
<dbReference type="GO" id="GO:0006741">
    <property type="term" value="P:NADP+ biosynthetic process"/>
    <property type="evidence" value="ECO:0007669"/>
    <property type="project" value="UniProtKB-UniRule"/>
</dbReference>
<comment type="similarity">
    <text evidence="6">Belongs to the NAD kinase family.</text>
</comment>
<organism evidence="7 8">
    <name type="scientific">Sneathiella litorea</name>
    <dbReference type="NCBI Taxonomy" id="2606216"/>
    <lineage>
        <taxon>Bacteria</taxon>
        <taxon>Pseudomonadati</taxon>
        <taxon>Pseudomonadota</taxon>
        <taxon>Alphaproteobacteria</taxon>
        <taxon>Sneathiellales</taxon>
        <taxon>Sneathiellaceae</taxon>
        <taxon>Sneathiella</taxon>
    </lineage>
</organism>
<dbReference type="GO" id="GO:0005737">
    <property type="term" value="C:cytoplasm"/>
    <property type="evidence" value="ECO:0007669"/>
    <property type="project" value="UniProtKB-SubCell"/>
</dbReference>
<keyword evidence="6" id="KW-0067">ATP-binding</keyword>
<protein>
    <recommendedName>
        <fullName evidence="6">NAD kinase</fullName>
        <ecNumber evidence="6">2.7.1.23</ecNumber>
    </recommendedName>
    <alternativeName>
        <fullName evidence="6">ATP-dependent NAD kinase</fullName>
    </alternativeName>
</protein>
<feature type="binding site" evidence="6">
    <location>
        <begin position="41"/>
        <end position="42"/>
    </location>
    <ligand>
        <name>NAD(+)</name>
        <dbReference type="ChEBI" id="CHEBI:57540"/>
    </ligand>
</feature>
<dbReference type="GO" id="GO:0005524">
    <property type="term" value="F:ATP binding"/>
    <property type="evidence" value="ECO:0007669"/>
    <property type="project" value="UniProtKB-KW"/>
</dbReference>
<evidence type="ECO:0000313" key="8">
    <source>
        <dbReference type="Proteomes" id="UP000476030"/>
    </source>
</evidence>
<dbReference type="Proteomes" id="UP000476030">
    <property type="component" value="Unassembled WGS sequence"/>
</dbReference>
<name>A0A6L8W6Y1_9PROT</name>
<gene>
    <name evidence="6" type="primary">nadK</name>
    <name evidence="7" type="ORF">GQE98_09250</name>
</gene>
<comment type="caution">
    <text evidence="7">The sequence shown here is derived from an EMBL/GenBank/DDBJ whole genome shotgun (WGS) entry which is preliminary data.</text>
</comment>
<dbReference type="HAMAP" id="MF_00361">
    <property type="entry name" value="NAD_kinase"/>
    <property type="match status" value="1"/>
</dbReference>
<dbReference type="GO" id="GO:0046872">
    <property type="term" value="F:metal ion binding"/>
    <property type="evidence" value="ECO:0007669"/>
    <property type="project" value="UniProtKB-UniRule"/>
</dbReference>
<dbReference type="EMBL" id="WTUW01000002">
    <property type="protein sequence ID" value="MZR30818.1"/>
    <property type="molecule type" value="Genomic_DNA"/>
</dbReference>
<evidence type="ECO:0000256" key="5">
    <source>
        <dbReference type="ARBA" id="ARBA00047925"/>
    </source>
</evidence>
<reference evidence="7 8" key="1">
    <citation type="submission" date="2019-12" db="EMBL/GenBank/DDBJ databases">
        <title>Snethiella sp. nov. sp. isolated from sea sand.</title>
        <authorList>
            <person name="Kim J."/>
            <person name="Jeong S.E."/>
            <person name="Jung H.S."/>
            <person name="Jeon C.O."/>
        </authorList>
    </citation>
    <scope>NUCLEOTIDE SEQUENCE [LARGE SCALE GENOMIC DNA]</scope>
    <source>
        <strain evidence="7 8">DP05</strain>
    </source>
</reference>
<dbReference type="RefSeq" id="WP_161315367.1">
    <property type="nucleotide sequence ID" value="NZ_WTUW01000002.1"/>
</dbReference>
<feature type="active site" description="Proton acceptor" evidence="6">
    <location>
        <position position="41"/>
    </location>
</feature>
<dbReference type="Pfam" id="PF01513">
    <property type="entry name" value="NAD_kinase"/>
    <property type="match status" value="1"/>
</dbReference>
<evidence type="ECO:0000256" key="1">
    <source>
        <dbReference type="ARBA" id="ARBA00022679"/>
    </source>
</evidence>
<dbReference type="InterPro" id="IPR017438">
    <property type="entry name" value="ATP-NAD_kinase_N"/>
</dbReference>
<evidence type="ECO:0000256" key="4">
    <source>
        <dbReference type="ARBA" id="ARBA00023027"/>
    </source>
</evidence>
<proteinExistence type="inferred from homology"/>
<dbReference type="GO" id="GO:0019674">
    <property type="term" value="P:NAD+ metabolic process"/>
    <property type="evidence" value="ECO:0007669"/>
    <property type="project" value="InterPro"/>
</dbReference>
<evidence type="ECO:0000256" key="6">
    <source>
        <dbReference type="HAMAP-Rule" id="MF_00361"/>
    </source>
</evidence>
<comment type="cofactor">
    <cofactor evidence="6">
        <name>a divalent metal cation</name>
        <dbReference type="ChEBI" id="CHEBI:60240"/>
    </cofactor>
</comment>
<evidence type="ECO:0000313" key="7">
    <source>
        <dbReference type="EMBL" id="MZR30818.1"/>
    </source>
</evidence>
<comment type="function">
    <text evidence="6">Involved in the regulation of the intracellular balance of NAD and NADP, and is a key enzyme in the biosynthesis of NADP. Catalyzes specifically the phosphorylation on 2'-hydroxyl of the adenosine moiety of NAD to yield NADP.</text>
</comment>
<dbReference type="Gene3D" id="3.40.50.10330">
    <property type="entry name" value="Probable inorganic polyphosphate/atp-NAD kinase, domain 1"/>
    <property type="match status" value="1"/>
</dbReference>
<keyword evidence="4 6" id="KW-0520">NAD</keyword>
<comment type="subcellular location">
    <subcellularLocation>
        <location evidence="6">Cytoplasm</location>
    </subcellularLocation>
</comment>
<dbReference type="Gene3D" id="2.60.200.30">
    <property type="entry name" value="Probable inorganic polyphosphate/atp-NAD kinase, domain 2"/>
    <property type="match status" value="1"/>
</dbReference>
<keyword evidence="6" id="KW-0963">Cytoplasm</keyword>
<dbReference type="NCBIfam" id="NF003406">
    <property type="entry name" value="PRK04761.1"/>
    <property type="match status" value="1"/>
</dbReference>
<feature type="binding site" evidence="6">
    <location>
        <begin position="152"/>
        <end position="157"/>
    </location>
    <ligand>
        <name>NAD(+)</name>
        <dbReference type="ChEBI" id="CHEBI:57540"/>
    </ligand>
</feature>
<comment type="catalytic activity">
    <reaction evidence="5 6">
        <text>NAD(+) + ATP = ADP + NADP(+) + H(+)</text>
        <dbReference type="Rhea" id="RHEA:18629"/>
        <dbReference type="ChEBI" id="CHEBI:15378"/>
        <dbReference type="ChEBI" id="CHEBI:30616"/>
        <dbReference type="ChEBI" id="CHEBI:57540"/>
        <dbReference type="ChEBI" id="CHEBI:58349"/>
        <dbReference type="ChEBI" id="CHEBI:456216"/>
        <dbReference type="EC" id="2.7.1.23"/>
    </reaction>
</comment>
<sequence>MKIHFTASESEDAQIACESLIARYGNVPATEAEVIVALGGDGFMLETMHSFMSSKIPIYGMNKGTVGFLLNTYQEEGLIERLSAGEITKLHPLNMVAVNMHGEKTEALAINEVSLLRESRQTAKIRISIDGHVKVAELTCDGVLVATPAGSTAYNYSAHGPILPVNAGVLALTPISAFRPRRWRGAILPREARIELEVLEANKRPVSAVADAVEVRDVATVIIEEKRDISIRLLFDPEHNLEKRILDEQFIL</sequence>
<accession>A0A6L8W6Y1</accession>
<dbReference type="GO" id="GO:0003951">
    <property type="term" value="F:NAD+ kinase activity"/>
    <property type="evidence" value="ECO:0007669"/>
    <property type="project" value="UniProtKB-UniRule"/>
</dbReference>
<feature type="binding site" evidence="6">
    <location>
        <position position="141"/>
    </location>
    <ligand>
        <name>NAD(+)</name>
        <dbReference type="ChEBI" id="CHEBI:57540"/>
    </ligand>
</feature>
<comment type="caution">
    <text evidence="6">Lacks conserved residue(s) required for the propagation of feature annotation.</text>
</comment>
<dbReference type="EC" id="2.7.1.23" evidence="6"/>
<dbReference type="InterPro" id="IPR017437">
    <property type="entry name" value="ATP-NAD_kinase_PpnK-typ_C"/>
</dbReference>